<dbReference type="PANTHER" id="PTHR47510:SF3">
    <property type="entry name" value="ENDO_EXONUCLEASE_PHOSPHATASE DOMAIN-CONTAINING PROTEIN"/>
    <property type="match status" value="1"/>
</dbReference>
<gene>
    <name evidence="1" type="ORF">g.51255</name>
</gene>
<dbReference type="AlphaFoldDB" id="A0A1B6LJY4"/>
<protein>
    <submittedName>
        <fullName evidence="1">Uncharacterized protein</fullName>
    </submittedName>
</protein>
<sequence length="119" mass="13605">KTSVGWDEIPVHIIKKSAEYLVFPLTKIINQSINVGVFPYQLKYAEVKPLLKSGNKKDTDNYRGISVLPVLSKVFEKIINDQMLSFFEIFNILDTSQFGFRPKRNTISAVAEFVKHVTL</sequence>
<reference evidence="1" key="1">
    <citation type="submission" date="2015-11" db="EMBL/GenBank/DDBJ databases">
        <title>De novo transcriptome assembly of four potential Pierce s Disease insect vectors from Arizona vineyards.</title>
        <authorList>
            <person name="Tassone E.E."/>
        </authorList>
    </citation>
    <scope>NUCLEOTIDE SEQUENCE</scope>
</reference>
<accession>A0A1B6LJY4</accession>
<feature type="non-terminal residue" evidence="1">
    <location>
        <position position="1"/>
    </location>
</feature>
<dbReference type="PANTHER" id="PTHR47510">
    <property type="entry name" value="REVERSE TRANSCRIPTASE DOMAIN-CONTAINING PROTEIN"/>
    <property type="match status" value="1"/>
</dbReference>
<evidence type="ECO:0000313" key="1">
    <source>
        <dbReference type="EMBL" id="JAT24012.1"/>
    </source>
</evidence>
<name>A0A1B6LJY4_9HEMI</name>
<proteinExistence type="predicted"/>
<feature type="non-terminal residue" evidence="1">
    <location>
        <position position="119"/>
    </location>
</feature>
<organism evidence="1">
    <name type="scientific">Graphocephala atropunctata</name>
    <dbReference type="NCBI Taxonomy" id="36148"/>
    <lineage>
        <taxon>Eukaryota</taxon>
        <taxon>Metazoa</taxon>
        <taxon>Ecdysozoa</taxon>
        <taxon>Arthropoda</taxon>
        <taxon>Hexapoda</taxon>
        <taxon>Insecta</taxon>
        <taxon>Pterygota</taxon>
        <taxon>Neoptera</taxon>
        <taxon>Paraneoptera</taxon>
        <taxon>Hemiptera</taxon>
        <taxon>Auchenorrhyncha</taxon>
        <taxon>Membracoidea</taxon>
        <taxon>Cicadellidae</taxon>
        <taxon>Cicadellinae</taxon>
        <taxon>Cicadellini</taxon>
        <taxon>Graphocephala</taxon>
    </lineage>
</organism>
<dbReference type="EMBL" id="GEBQ01015965">
    <property type="protein sequence ID" value="JAT24012.1"/>
    <property type="molecule type" value="Transcribed_RNA"/>
</dbReference>